<keyword evidence="1" id="KW-1133">Transmembrane helix</keyword>
<gene>
    <name evidence="2" type="ORF">AAGV33_07145</name>
</gene>
<evidence type="ECO:0008006" key="4">
    <source>
        <dbReference type="Google" id="ProtNLM"/>
    </source>
</evidence>
<evidence type="ECO:0000256" key="1">
    <source>
        <dbReference type="SAM" id="Phobius"/>
    </source>
</evidence>
<dbReference type="RefSeq" id="WP_373391285.1">
    <property type="nucleotide sequence ID" value="NZ_JBCFQK010000008.1"/>
</dbReference>
<name>A0ABV4TJY4_9FLAO</name>
<feature type="transmembrane region" description="Helical" evidence="1">
    <location>
        <begin position="9"/>
        <end position="28"/>
    </location>
</feature>
<evidence type="ECO:0000313" key="3">
    <source>
        <dbReference type="Proteomes" id="UP001574170"/>
    </source>
</evidence>
<comment type="caution">
    <text evidence="2">The sequence shown here is derived from an EMBL/GenBank/DDBJ whole genome shotgun (WGS) entry which is preliminary data.</text>
</comment>
<accession>A0ABV4TJY4</accession>
<feature type="transmembrane region" description="Helical" evidence="1">
    <location>
        <begin position="126"/>
        <end position="144"/>
    </location>
</feature>
<organism evidence="2 3">
    <name type="scientific">Flavobacterium magnesitis</name>
    <dbReference type="NCBI Taxonomy" id="3138077"/>
    <lineage>
        <taxon>Bacteria</taxon>
        <taxon>Pseudomonadati</taxon>
        <taxon>Bacteroidota</taxon>
        <taxon>Flavobacteriia</taxon>
        <taxon>Flavobacteriales</taxon>
        <taxon>Flavobacteriaceae</taxon>
        <taxon>Flavobacterium</taxon>
    </lineage>
</organism>
<dbReference type="Proteomes" id="UP001574170">
    <property type="component" value="Unassembled WGS sequence"/>
</dbReference>
<proteinExistence type="predicted"/>
<sequence>MLDNLNKKYLYLSISISVALFIFLNFILGPTSVFGLAKFIQNKTGYFFGVDINTFDYLLISSIPICGLMLTEKRKRKNLSEILKFNLIICLSCILTFCIGLFILISKIGSPSENPLFPEYLRVEPFKQYSLFCIILGLIFPFLFTRKEVEETKSEIELIGKQNE</sequence>
<reference evidence="2 3" key="1">
    <citation type="submission" date="2024-04" db="EMBL/GenBank/DDBJ databases">
        <title>New Clade of Flavobacterium.</title>
        <authorList>
            <person name="Matos L."/>
            <person name="Proenca D.N."/>
            <person name="Fransisco R.M."/>
            <person name="Chung A.P."/>
            <person name="Maccario L."/>
            <person name="Sorensen S.J."/>
            <person name="Morais P.V."/>
        </authorList>
    </citation>
    <scope>NUCLEOTIDE SEQUENCE [LARGE SCALE GENOMIC DNA]</scope>
    <source>
        <strain evidence="2 3">FBOR7N2.3</strain>
    </source>
</reference>
<keyword evidence="3" id="KW-1185">Reference proteome</keyword>
<evidence type="ECO:0000313" key="2">
    <source>
        <dbReference type="EMBL" id="MFA9194178.1"/>
    </source>
</evidence>
<keyword evidence="1" id="KW-0812">Transmembrane</keyword>
<dbReference type="EMBL" id="JBCFQK010000008">
    <property type="protein sequence ID" value="MFA9194178.1"/>
    <property type="molecule type" value="Genomic_DNA"/>
</dbReference>
<feature type="transmembrane region" description="Helical" evidence="1">
    <location>
        <begin position="48"/>
        <end position="70"/>
    </location>
</feature>
<feature type="transmembrane region" description="Helical" evidence="1">
    <location>
        <begin position="82"/>
        <end position="106"/>
    </location>
</feature>
<protein>
    <recommendedName>
        <fullName evidence="4">DUF4293 domain-containing protein</fullName>
    </recommendedName>
</protein>
<keyword evidence="1" id="KW-0472">Membrane</keyword>